<feature type="transmembrane region" description="Helical" evidence="2">
    <location>
        <begin position="574"/>
        <end position="596"/>
    </location>
</feature>
<reference evidence="3" key="1">
    <citation type="journal article" date="2023" name="Mol. Phylogenet. Evol.">
        <title>Genome-scale phylogeny and comparative genomics of the fungal order Sordariales.</title>
        <authorList>
            <person name="Hensen N."/>
            <person name="Bonometti L."/>
            <person name="Westerberg I."/>
            <person name="Brannstrom I.O."/>
            <person name="Guillou S."/>
            <person name="Cros-Aarteil S."/>
            <person name="Calhoun S."/>
            <person name="Haridas S."/>
            <person name="Kuo A."/>
            <person name="Mondo S."/>
            <person name="Pangilinan J."/>
            <person name="Riley R."/>
            <person name="LaButti K."/>
            <person name="Andreopoulos B."/>
            <person name="Lipzen A."/>
            <person name="Chen C."/>
            <person name="Yan M."/>
            <person name="Daum C."/>
            <person name="Ng V."/>
            <person name="Clum A."/>
            <person name="Steindorff A."/>
            <person name="Ohm R.A."/>
            <person name="Martin F."/>
            <person name="Silar P."/>
            <person name="Natvig D.O."/>
            <person name="Lalanne C."/>
            <person name="Gautier V."/>
            <person name="Ament-Velasquez S.L."/>
            <person name="Kruys A."/>
            <person name="Hutchinson M.I."/>
            <person name="Powell A.J."/>
            <person name="Barry K."/>
            <person name="Miller A.N."/>
            <person name="Grigoriev I.V."/>
            <person name="Debuchy R."/>
            <person name="Gladieux P."/>
            <person name="Hiltunen Thoren M."/>
            <person name="Johannesson H."/>
        </authorList>
    </citation>
    <scope>NUCLEOTIDE SEQUENCE</scope>
    <source>
        <strain evidence="3">SMH4131-1</strain>
    </source>
</reference>
<name>A0AAE0J6Q7_9PEZI</name>
<feature type="region of interest" description="Disordered" evidence="1">
    <location>
        <begin position="175"/>
        <end position="214"/>
    </location>
</feature>
<keyword evidence="2" id="KW-0472">Membrane</keyword>
<protein>
    <submittedName>
        <fullName evidence="3">Uncharacterized protein</fullName>
    </submittedName>
</protein>
<accession>A0AAE0J6Q7</accession>
<dbReference type="EMBL" id="JAUEPO010000001">
    <property type="protein sequence ID" value="KAK3337572.1"/>
    <property type="molecule type" value="Genomic_DNA"/>
</dbReference>
<comment type="caution">
    <text evidence="3">The sequence shown here is derived from an EMBL/GenBank/DDBJ whole genome shotgun (WGS) entry which is preliminary data.</text>
</comment>
<dbReference type="Proteomes" id="UP001286456">
    <property type="component" value="Unassembled WGS sequence"/>
</dbReference>
<evidence type="ECO:0000256" key="2">
    <source>
        <dbReference type="SAM" id="Phobius"/>
    </source>
</evidence>
<evidence type="ECO:0000313" key="3">
    <source>
        <dbReference type="EMBL" id="KAK3337572.1"/>
    </source>
</evidence>
<reference evidence="3" key="2">
    <citation type="submission" date="2023-06" db="EMBL/GenBank/DDBJ databases">
        <authorList>
            <consortium name="Lawrence Berkeley National Laboratory"/>
            <person name="Haridas S."/>
            <person name="Hensen N."/>
            <person name="Bonometti L."/>
            <person name="Westerberg I."/>
            <person name="Brannstrom I.O."/>
            <person name="Guillou S."/>
            <person name="Cros-Aarteil S."/>
            <person name="Calhoun S."/>
            <person name="Kuo A."/>
            <person name="Mondo S."/>
            <person name="Pangilinan J."/>
            <person name="Riley R."/>
            <person name="Labutti K."/>
            <person name="Andreopoulos B."/>
            <person name="Lipzen A."/>
            <person name="Chen C."/>
            <person name="Yanf M."/>
            <person name="Daum C."/>
            <person name="Ng V."/>
            <person name="Clum A."/>
            <person name="Steindorff A."/>
            <person name="Ohm R."/>
            <person name="Martin F."/>
            <person name="Silar P."/>
            <person name="Natvig D."/>
            <person name="Lalanne C."/>
            <person name="Gautier V."/>
            <person name="Ament-Velasquez S.L."/>
            <person name="Kruys A."/>
            <person name="Hutchinson M.I."/>
            <person name="Powell A.J."/>
            <person name="Barry K."/>
            <person name="Miller A.N."/>
            <person name="Grigoriev I.V."/>
            <person name="Debuchy R."/>
            <person name="Gladieux P."/>
            <person name="Thoren M.H."/>
            <person name="Johannesson H."/>
        </authorList>
    </citation>
    <scope>NUCLEOTIDE SEQUENCE</scope>
    <source>
        <strain evidence="3">SMH4131-1</strain>
    </source>
</reference>
<proteinExistence type="predicted"/>
<evidence type="ECO:0000313" key="4">
    <source>
        <dbReference type="Proteomes" id="UP001286456"/>
    </source>
</evidence>
<gene>
    <name evidence="3" type="ORF">B0T19DRAFT_78731</name>
</gene>
<dbReference type="AlphaFoldDB" id="A0AAE0J6Q7"/>
<sequence>MADSATESPWLLDGNSNVQSMLLSQGASETWHHDIPSVGYPASGATMGSFPADDLGSDGKSSVRTVSPSRSVSDRWQRDFLSVTHHAVMMGYFMADDALDFLFRDLIDSADRRSKIVSKRRDQINQVLFFSHMLFPHPVVPNWISTAAPALNPTPGMVEELDALLSMWKDDRQGDTHDLSTDFGSSQAEAIGPGARGRSSPSLSRDSEDSSLMPSISPIRASAAAGFVPAASTLPMPVNSPPHETDHDNSLEHIVTERGEEFSPAFSQLFRPSLPDLIDSITLLLTAVTFSEPPIPPGKHRVRWTCRCGTRMHDDFTELQPGGLQRLEALLRAVNNSHSTASGVGSLKALFVGLGECVAAVFRAARQGGTSSSGAGQNTTLPQYQLNNLAASGPSNTAAAPQADPFYVLFCIRTRGGGTRLHQKRLKDVDTDKKAILFLRDEYYSNRSKLSWFTLRHVSQVLVNRFRVDQSSFAQVHAHTTVCSKECVCLPLKSMIGTEYQCSPSPETDPDYVPVFGENYLIHFFRSPSCLTDSQKTIYNQLPKRMTSPLAAGAEETKLGWGVHFQEGWHWRTIYVVVLFFIFTASLVFGIAWSVLKMDIQGAFGVSGFWLTVGSLLLGFIAVKDP</sequence>
<organism evidence="3 4">
    <name type="scientific">Cercophora scortea</name>
    <dbReference type="NCBI Taxonomy" id="314031"/>
    <lineage>
        <taxon>Eukaryota</taxon>
        <taxon>Fungi</taxon>
        <taxon>Dikarya</taxon>
        <taxon>Ascomycota</taxon>
        <taxon>Pezizomycotina</taxon>
        <taxon>Sordariomycetes</taxon>
        <taxon>Sordariomycetidae</taxon>
        <taxon>Sordariales</taxon>
        <taxon>Lasiosphaeriaceae</taxon>
        <taxon>Cercophora</taxon>
    </lineage>
</organism>
<feature type="region of interest" description="Disordered" evidence="1">
    <location>
        <begin position="49"/>
        <end position="68"/>
    </location>
</feature>
<keyword evidence="2" id="KW-1133">Transmembrane helix</keyword>
<evidence type="ECO:0000256" key="1">
    <source>
        <dbReference type="SAM" id="MobiDB-lite"/>
    </source>
</evidence>
<feature type="compositionally biased region" description="Low complexity" evidence="1">
    <location>
        <begin position="198"/>
        <end position="214"/>
    </location>
</feature>
<keyword evidence="2" id="KW-0812">Transmembrane</keyword>
<feature type="transmembrane region" description="Helical" evidence="2">
    <location>
        <begin position="603"/>
        <end position="623"/>
    </location>
</feature>
<keyword evidence="4" id="KW-1185">Reference proteome</keyword>